<dbReference type="EMBL" id="BMXI01000019">
    <property type="protein sequence ID" value="GHC65466.1"/>
    <property type="molecule type" value="Genomic_DNA"/>
</dbReference>
<dbReference type="PANTHER" id="PTHR43143">
    <property type="entry name" value="METALLOPHOSPHOESTERASE, CALCINEURIN SUPERFAMILY"/>
    <property type="match status" value="1"/>
</dbReference>
<accession>A0A918WNG3</accession>
<evidence type="ECO:0000313" key="3">
    <source>
        <dbReference type="Proteomes" id="UP000644507"/>
    </source>
</evidence>
<evidence type="ECO:0000313" key="2">
    <source>
        <dbReference type="EMBL" id="GHC65466.1"/>
    </source>
</evidence>
<dbReference type="Proteomes" id="UP000644507">
    <property type="component" value="Unassembled WGS sequence"/>
</dbReference>
<dbReference type="Gene3D" id="3.60.21.10">
    <property type="match status" value="1"/>
</dbReference>
<dbReference type="AlphaFoldDB" id="A0A918WNG3"/>
<comment type="caution">
    <text evidence="2">The sequence shown here is derived from an EMBL/GenBank/DDBJ whole genome shotgun (WGS) entry which is preliminary data.</text>
</comment>
<feature type="domain" description="Calcineurin-like phosphoesterase" evidence="1">
    <location>
        <begin position="49"/>
        <end position="274"/>
    </location>
</feature>
<dbReference type="Pfam" id="PF00149">
    <property type="entry name" value="Metallophos"/>
    <property type="match status" value="1"/>
</dbReference>
<gene>
    <name evidence="2" type="ORF">GCM10007100_36550</name>
</gene>
<name>A0A918WNG3_9BACT</name>
<dbReference type="GO" id="GO:0016787">
    <property type="term" value="F:hydrolase activity"/>
    <property type="evidence" value="ECO:0007669"/>
    <property type="project" value="InterPro"/>
</dbReference>
<dbReference type="InterPro" id="IPR004843">
    <property type="entry name" value="Calcineurin-like_PHP"/>
</dbReference>
<sequence length="377" mass="42959">MSDHRVLALPMMPRLLVFSLLFATSLLPSPGQVLAKTDAPSRPSEKSWTIAIIPDTQYYVRDREDAKLFTELTKWLTDNQQTYNIRLALHVGDIVDANDEDQWKRAKSSLSLFDGKMPYILAVGNHDLGKNSSDRSTLLNDYFSLRDNPLNEEIFGGSFEEGRLENAYYHFQHGDRDYLIFSLEFGPRKEVVAWANQVASQHRDQSFILLTHEFIDQESTLFSEDQRPRHTTPTTKNSPYSYGIAKEGNVHCGEELWEALVSKHSNFEFVFNGHYKAFRKVDSHSDEVEMVRELAATHRSDNYPDGRKVHQMLFNAQWAPRGGEGWVRLLEFLPDGKTVKAWTVSPYLARTAGDPASAWATGSNLQFTLTLPPPMGQ</sequence>
<proteinExistence type="predicted"/>
<organism evidence="2 3">
    <name type="scientific">Roseibacillus persicicus</name>
    <dbReference type="NCBI Taxonomy" id="454148"/>
    <lineage>
        <taxon>Bacteria</taxon>
        <taxon>Pseudomonadati</taxon>
        <taxon>Verrucomicrobiota</taxon>
        <taxon>Verrucomicrobiia</taxon>
        <taxon>Verrucomicrobiales</taxon>
        <taxon>Verrucomicrobiaceae</taxon>
        <taxon>Roseibacillus</taxon>
    </lineage>
</organism>
<reference evidence="2" key="1">
    <citation type="journal article" date="2014" name="Int. J. Syst. Evol. Microbiol.">
        <title>Complete genome sequence of Corynebacterium casei LMG S-19264T (=DSM 44701T), isolated from a smear-ripened cheese.</title>
        <authorList>
            <consortium name="US DOE Joint Genome Institute (JGI-PGF)"/>
            <person name="Walter F."/>
            <person name="Albersmeier A."/>
            <person name="Kalinowski J."/>
            <person name="Ruckert C."/>
        </authorList>
    </citation>
    <scope>NUCLEOTIDE SEQUENCE</scope>
    <source>
        <strain evidence="2">KCTC 12988</strain>
    </source>
</reference>
<evidence type="ECO:0000259" key="1">
    <source>
        <dbReference type="Pfam" id="PF00149"/>
    </source>
</evidence>
<dbReference type="InterPro" id="IPR051918">
    <property type="entry name" value="STPP_CPPED1"/>
</dbReference>
<keyword evidence="3" id="KW-1185">Reference proteome</keyword>
<protein>
    <submittedName>
        <fullName evidence="2">Serine/threonine protein phosphatase</fullName>
    </submittedName>
</protein>
<dbReference type="PANTHER" id="PTHR43143:SF5">
    <property type="entry name" value="SECRETED PROTEIN"/>
    <property type="match status" value="1"/>
</dbReference>
<dbReference type="SUPFAM" id="SSF56300">
    <property type="entry name" value="Metallo-dependent phosphatases"/>
    <property type="match status" value="1"/>
</dbReference>
<reference evidence="2" key="2">
    <citation type="submission" date="2020-09" db="EMBL/GenBank/DDBJ databases">
        <authorList>
            <person name="Sun Q."/>
            <person name="Kim S."/>
        </authorList>
    </citation>
    <scope>NUCLEOTIDE SEQUENCE</scope>
    <source>
        <strain evidence="2">KCTC 12988</strain>
    </source>
</reference>
<dbReference type="InterPro" id="IPR029052">
    <property type="entry name" value="Metallo-depent_PP-like"/>
</dbReference>